<dbReference type="Proteomes" id="UP000652013">
    <property type="component" value="Unassembled WGS sequence"/>
</dbReference>
<keyword evidence="3" id="KW-1185">Reference proteome</keyword>
<dbReference type="AlphaFoldDB" id="A0A8J3YA29"/>
<organism evidence="2 3">
    <name type="scientific">Spirilliplanes yamanashiensis</name>
    <dbReference type="NCBI Taxonomy" id="42233"/>
    <lineage>
        <taxon>Bacteria</taxon>
        <taxon>Bacillati</taxon>
        <taxon>Actinomycetota</taxon>
        <taxon>Actinomycetes</taxon>
        <taxon>Micromonosporales</taxon>
        <taxon>Micromonosporaceae</taxon>
        <taxon>Spirilliplanes</taxon>
    </lineage>
</organism>
<name>A0A8J3YA29_9ACTN</name>
<dbReference type="GO" id="GO:0035438">
    <property type="term" value="F:cyclic-di-GMP binding"/>
    <property type="evidence" value="ECO:0007669"/>
    <property type="project" value="InterPro"/>
</dbReference>
<gene>
    <name evidence="2" type="ORF">Sya03_36460</name>
</gene>
<dbReference type="Gene3D" id="2.40.10.220">
    <property type="entry name" value="predicted glycosyltransferase like domains"/>
    <property type="match status" value="1"/>
</dbReference>
<accession>A0A8J3YA29</accession>
<sequence>MTAPALHSTVTLSTADGTTVRARVELVQDAVLTLRVSAAHTEPVVEPGAAVTLRWSAGPRGRWTADARVGEAAGHRLTVTRSAEPVLEQVRRFVRGGGGEKVWVRPADSPEAVPGHVQDLGEQGLRARFDGRQAQPGQQVVLLVELDDDSVEVAATVLDSRVDEQVEVVFGFQPDEPAAQAIRRHVLRRQMQERARTAGH</sequence>
<protein>
    <recommendedName>
        <fullName evidence="1">PilZ domain-containing protein</fullName>
    </recommendedName>
</protein>
<reference evidence="2" key="1">
    <citation type="submission" date="2021-01" db="EMBL/GenBank/DDBJ databases">
        <title>Whole genome shotgun sequence of Spirilliplanes yamanashiensis NBRC 15828.</title>
        <authorList>
            <person name="Komaki H."/>
            <person name="Tamura T."/>
        </authorList>
    </citation>
    <scope>NUCLEOTIDE SEQUENCE</scope>
    <source>
        <strain evidence="2">NBRC 15828</strain>
    </source>
</reference>
<dbReference type="RefSeq" id="WP_203939510.1">
    <property type="nucleotide sequence ID" value="NZ_BAAAGJ010000002.1"/>
</dbReference>
<evidence type="ECO:0000313" key="3">
    <source>
        <dbReference type="Proteomes" id="UP000652013"/>
    </source>
</evidence>
<dbReference type="InterPro" id="IPR009875">
    <property type="entry name" value="PilZ_domain"/>
</dbReference>
<proteinExistence type="predicted"/>
<comment type="caution">
    <text evidence="2">The sequence shown here is derived from an EMBL/GenBank/DDBJ whole genome shotgun (WGS) entry which is preliminary data.</text>
</comment>
<evidence type="ECO:0000313" key="2">
    <source>
        <dbReference type="EMBL" id="GIJ04294.1"/>
    </source>
</evidence>
<feature type="domain" description="PilZ" evidence="1">
    <location>
        <begin position="89"/>
        <end position="187"/>
    </location>
</feature>
<evidence type="ECO:0000259" key="1">
    <source>
        <dbReference type="Pfam" id="PF07238"/>
    </source>
</evidence>
<dbReference type="Pfam" id="PF07238">
    <property type="entry name" value="PilZ"/>
    <property type="match status" value="1"/>
</dbReference>
<dbReference type="EMBL" id="BOOY01000026">
    <property type="protein sequence ID" value="GIJ04294.1"/>
    <property type="molecule type" value="Genomic_DNA"/>
</dbReference>